<accession>A0A1L7XNK9</accession>
<evidence type="ECO:0000313" key="4">
    <source>
        <dbReference type="Proteomes" id="UP000184330"/>
    </source>
</evidence>
<dbReference type="InterPro" id="IPR045518">
    <property type="entry name" value="2EXR"/>
</dbReference>
<feature type="domain" description="2EXR" evidence="2">
    <location>
        <begin position="117"/>
        <end position="204"/>
    </location>
</feature>
<dbReference type="Pfam" id="PF20150">
    <property type="entry name" value="2EXR"/>
    <property type="match status" value="1"/>
</dbReference>
<evidence type="ECO:0000313" key="3">
    <source>
        <dbReference type="EMBL" id="CZR66612.1"/>
    </source>
</evidence>
<name>A0A1L7XNK9_9HELO</name>
<protein>
    <recommendedName>
        <fullName evidence="2">2EXR domain-containing protein</fullName>
    </recommendedName>
</protein>
<organism evidence="3 4">
    <name type="scientific">Phialocephala subalpina</name>
    <dbReference type="NCBI Taxonomy" id="576137"/>
    <lineage>
        <taxon>Eukaryota</taxon>
        <taxon>Fungi</taxon>
        <taxon>Dikarya</taxon>
        <taxon>Ascomycota</taxon>
        <taxon>Pezizomycotina</taxon>
        <taxon>Leotiomycetes</taxon>
        <taxon>Helotiales</taxon>
        <taxon>Mollisiaceae</taxon>
        <taxon>Phialocephala</taxon>
        <taxon>Phialocephala fortinii species complex</taxon>
    </lineage>
</organism>
<dbReference type="Proteomes" id="UP000184330">
    <property type="component" value="Unassembled WGS sequence"/>
</dbReference>
<dbReference type="AlphaFoldDB" id="A0A1L7XNK9"/>
<keyword evidence="4" id="KW-1185">Reference proteome</keyword>
<dbReference type="PANTHER" id="PTHR35910:SF6">
    <property type="entry name" value="2EXR DOMAIN-CONTAINING PROTEIN"/>
    <property type="match status" value="1"/>
</dbReference>
<reference evidence="3 4" key="1">
    <citation type="submission" date="2016-03" db="EMBL/GenBank/DDBJ databases">
        <authorList>
            <person name="Ploux O."/>
        </authorList>
    </citation>
    <scope>NUCLEOTIDE SEQUENCE [LARGE SCALE GENOMIC DNA]</scope>
    <source>
        <strain evidence="3 4">UAMH 11012</strain>
    </source>
</reference>
<proteinExistence type="predicted"/>
<gene>
    <name evidence="3" type="ORF">PAC_16513</name>
</gene>
<sequence>MSSTTAEETAQKAPPTLAILSKYSQYHLDAATSADTPGLEKASTDGLRGSDTSSDSGLYIAQPPTSQPNAPSNDDAGAARDAQVSEQSDRAESAPSSSSELENTIQNVPSTEGLSKFLLFGELPTELQDQIWRATMNPRIVELRAREVDQHLYPAQRSIKMWNVSKQKRDEALSAHGYMPLKIPARRDETSPCTFVINPNIDMLYISIWTDCSLAHTRLLESLKASNLIDKIRCVALDYTETRNEDGSMNDWIRDLNLQGFSNLELVLIILQAQNQDWPPEESGLLSRFELFVEDDSSRDEFPWIAPDITVFKHELQEKWARGPERTTPQIVFVEEFYKRPIYWDLEDQDSKQRYSDLATFR</sequence>
<dbReference type="EMBL" id="FJOG01000038">
    <property type="protein sequence ID" value="CZR66612.1"/>
    <property type="molecule type" value="Genomic_DNA"/>
</dbReference>
<dbReference type="PANTHER" id="PTHR35910">
    <property type="entry name" value="2EXR DOMAIN-CONTAINING PROTEIN"/>
    <property type="match status" value="1"/>
</dbReference>
<evidence type="ECO:0000256" key="1">
    <source>
        <dbReference type="SAM" id="MobiDB-lite"/>
    </source>
</evidence>
<evidence type="ECO:0000259" key="2">
    <source>
        <dbReference type="Pfam" id="PF20150"/>
    </source>
</evidence>
<feature type="compositionally biased region" description="Polar residues" evidence="1">
    <location>
        <begin position="63"/>
        <end position="72"/>
    </location>
</feature>
<dbReference type="OrthoDB" id="3495919at2759"/>
<feature type="region of interest" description="Disordered" evidence="1">
    <location>
        <begin position="32"/>
        <end position="107"/>
    </location>
</feature>